<evidence type="ECO:0000313" key="16">
    <source>
        <dbReference type="EMBL" id="SZF04145.1"/>
    </source>
</evidence>
<keyword evidence="9 12" id="KW-0472">Membrane</keyword>
<dbReference type="InterPro" id="IPR058545">
    <property type="entry name" value="Beta-prop_EMC1_1st"/>
</dbReference>
<feature type="transmembrane region" description="Helical" evidence="12">
    <location>
        <begin position="939"/>
        <end position="959"/>
    </location>
</feature>
<comment type="subunit">
    <text evidence="3">Component of the ER membrane protein complex (EMC).</text>
</comment>
<evidence type="ECO:0000256" key="10">
    <source>
        <dbReference type="ARBA" id="ARBA00023180"/>
    </source>
</evidence>
<keyword evidence="10" id="KW-0325">Glycoprotein</keyword>
<keyword evidence="6 13" id="KW-0732">Signal</keyword>
<evidence type="ECO:0000256" key="7">
    <source>
        <dbReference type="ARBA" id="ARBA00022824"/>
    </source>
</evidence>
<reference evidence="16 17" key="1">
    <citation type="submission" date="2017-11" db="EMBL/GenBank/DDBJ databases">
        <authorList>
            <person name="Kracher B."/>
        </authorList>
    </citation>
    <scope>NUCLEOTIDE SEQUENCE [LARGE SCALE GENOMIC DNA]</scope>
    <source>
        <strain evidence="16 17">RACE1</strain>
    </source>
</reference>
<comment type="subcellular location">
    <subcellularLocation>
        <location evidence="1">Endoplasmic reticulum membrane</location>
        <topology evidence="1">Single-pass type I membrane protein</topology>
    </subcellularLocation>
</comment>
<comment type="similarity">
    <text evidence="2">Belongs to the EMC1 family.</text>
</comment>
<evidence type="ECO:0000256" key="8">
    <source>
        <dbReference type="ARBA" id="ARBA00022989"/>
    </source>
</evidence>
<dbReference type="Pfam" id="PF07774">
    <property type="entry name" value="EMC1_C"/>
    <property type="match status" value="1"/>
</dbReference>
<dbReference type="Proteomes" id="UP000275772">
    <property type="component" value="Unassembled WGS sequence"/>
</dbReference>
<evidence type="ECO:0000259" key="14">
    <source>
        <dbReference type="Pfam" id="PF07774"/>
    </source>
</evidence>
<gene>
    <name evidence="16" type="ORF">BLGHR1_14941</name>
</gene>
<dbReference type="AlphaFoldDB" id="A0A383UX34"/>
<keyword evidence="7" id="KW-0256">Endoplasmic reticulum</keyword>
<evidence type="ECO:0000259" key="15">
    <source>
        <dbReference type="Pfam" id="PF25293"/>
    </source>
</evidence>
<evidence type="ECO:0000256" key="6">
    <source>
        <dbReference type="ARBA" id="ARBA00022729"/>
    </source>
</evidence>
<evidence type="ECO:0000256" key="4">
    <source>
        <dbReference type="ARBA" id="ARBA00020824"/>
    </source>
</evidence>
<dbReference type="GO" id="GO:0034975">
    <property type="term" value="P:protein folding in endoplasmic reticulum"/>
    <property type="evidence" value="ECO:0007669"/>
    <property type="project" value="TreeGrafter"/>
</dbReference>
<proteinExistence type="inferred from homology"/>
<dbReference type="InterPro" id="IPR026895">
    <property type="entry name" value="EMC1"/>
</dbReference>
<evidence type="ECO:0000256" key="9">
    <source>
        <dbReference type="ARBA" id="ARBA00023136"/>
    </source>
</evidence>
<sequence>MRLIPGFISIAIFLLPTVTAIFADNAYDTDYHHELIGLPQPETTFFYRPRKNDKASLLYTVTDLGILGAINPSTGKLLWRQVLGERNATKILRGSESASIIFSAVGSEVSGWDAVSGMLQWSIEFPGNVKDLETIDTVGDESLIGNILVLYEEDGIGVVRMLKSDTGDLIWELKDKDGGIPWKLSKNLNNFFLISLLDIKDSYNIRTVVINSKKGDITHEYTIASKADIHTSDDILFAGKNSASPVLAWIDNAKKNLIINVIAQTGALRDTLPIREFDSLESISIYAPNLFQSRPHFLVNMQSKNSDKARVYHIDLKDGKIDRAYDFPESYGRGTISISCHDTNVYFTKITKDEIISVSSISPSILARWPVNIENSGEVLHAASEVVRRSENSYAIRAAALTTSETLVMIRNGEQIWARQEGLSGAIAAEWVDIPQTENLAATLHAEAHSNPLTAYIHRVNRHFHDLYYLPGYLKNLPERVFSSIFQTQVTKKTNLLIRDSFGFNKLVIVATWRGSLYALNSGNRGIVVWLVKIAKTPISKGWNVKSLWADNNAGVVSIIGSDDSFTSLNASTGDVIERTEPQPSSYMRRRAVVKSSTGRLILNMDETGIPQAITSNHTLAGPIVTRGKHGEVQGVRFDGLNNNSPIVSWKFQPNFGEEIINVVSRPSHDPVASIGKVLGDRNVLYKYLNPNIILVTSVSNKTSTAYFYLLDSISGDILHSSSHERVDIGQPIPSLLTENWFVYSLWSDIVSDENGLPSSKGYQIVVSELFETARPNDRGPLDSTKQFSSLEPSDQANEELALPHVVTKAFLIPEPISHMIVSQTRQGITSRQLICTLPHSNSIIGIPRTILEPRRPVGRTPTPLEAEEGLSQYQPTIDFHPQMVITHEREVMGIQNVITSPSVLESTSLIFAYGLDIFGTRVTPSQAFDILGKDFNKISLLATIIALAAGVAVLAPMVKRKQINGSWMNT</sequence>
<dbReference type="Gene3D" id="2.130.10.10">
    <property type="entry name" value="YVTN repeat-like/Quinoprotein amine dehydrogenase"/>
    <property type="match status" value="1"/>
</dbReference>
<dbReference type="PANTHER" id="PTHR21573:SF0">
    <property type="entry name" value="ER MEMBRANE PROTEIN COMPLEX SUBUNIT 1"/>
    <property type="match status" value="1"/>
</dbReference>
<dbReference type="InterPro" id="IPR011678">
    <property type="entry name" value="EMC1_C"/>
</dbReference>
<organism evidence="16 17">
    <name type="scientific">Blumeria hordei</name>
    <name type="common">Barley powdery mildew</name>
    <name type="synonym">Blumeria graminis f. sp. hordei</name>
    <dbReference type="NCBI Taxonomy" id="2867405"/>
    <lineage>
        <taxon>Eukaryota</taxon>
        <taxon>Fungi</taxon>
        <taxon>Dikarya</taxon>
        <taxon>Ascomycota</taxon>
        <taxon>Pezizomycotina</taxon>
        <taxon>Leotiomycetes</taxon>
        <taxon>Erysiphales</taxon>
        <taxon>Erysiphaceae</taxon>
        <taxon>Blumeria</taxon>
    </lineage>
</organism>
<evidence type="ECO:0000313" key="17">
    <source>
        <dbReference type="Proteomes" id="UP000275772"/>
    </source>
</evidence>
<dbReference type="Pfam" id="PF25293">
    <property type="entry name" value="Beta-prop_EMC1_N"/>
    <property type="match status" value="1"/>
</dbReference>
<evidence type="ECO:0000256" key="12">
    <source>
        <dbReference type="SAM" id="Phobius"/>
    </source>
</evidence>
<keyword evidence="5 12" id="KW-0812">Transmembrane</keyword>
<feature type="domain" description="ER membrane protein complex subunit 1 C-terminal" evidence="14">
    <location>
        <begin position="738"/>
        <end position="968"/>
    </location>
</feature>
<dbReference type="GO" id="GO:0072546">
    <property type="term" value="C:EMC complex"/>
    <property type="evidence" value="ECO:0007669"/>
    <property type="project" value="InterPro"/>
</dbReference>
<feature type="compositionally biased region" description="Polar residues" evidence="11">
    <location>
        <begin position="784"/>
        <end position="795"/>
    </location>
</feature>
<dbReference type="InterPro" id="IPR015943">
    <property type="entry name" value="WD40/YVTN_repeat-like_dom_sf"/>
</dbReference>
<keyword evidence="8 12" id="KW-1133">Transmembrane helix</keyword>
<feature type="signal peptide" evidence="13">
    <location>
        <begin position="1"/>
        <end position="20"/>
    </location>
</feature>
<feature type="region of interest" description="Disordered" evidence="11">
    <location>
        <begin position="776"/>
        <end position="795"/>
    </location>
</feature>
<dbReference type="EMBL" id="UNSH01000064">
    <property type="protein sequence ID" value="SZF04145.1"/>
    <property type="molecule type" value="Genomic_DNA"/>
</dbReference>
<accession>A0A383UX34</accession>
<evidence type="ECO:0000256" key="2">
    <source>
        <dbReference type="ARBA" id="ARBA00007904"/>
    </source>
</evidence>
<evidence type="ECO:0000256" key="1">
    <source>
        <dbReference type="ARBA" id="ARBA00004115"/>
    </source>
</evidence>
<dbReference type="SUPFAM" id="SSF50998">
    <property type="entry name" value="Quinoprotein alcohol dehydrogenase-like"/>
    <property type="match status" value="2"/>
</dbReference>
<dbReference type="InterPro" id="IPR011047">
    <property type="entry name" value="Quinoprotein_ADH-like_sf"/>
</dbReference>
<dbReference type="VEuPathDB" id="FungiDB:BLGHR1_14941"/>
<feature type="chain" id="PRO_5017070681" description="ER membrane protein complex subunit 1" evidence="13">
    <location>
        <begin position="21"/>
        <end position="971"/>
    </location>
</feature>
<feature type="domain" description="EMC1 first beta-propeller" evidence="15">
    <location>
        <begin position="20"/>
        <end position="421"/>
    </location>
</feature>
<evidence type="ECO:0000256" key="3">
    <source>
        <dbReference type="ARBA" id="ARBA00011276"/>
    </source>
</evidence>
<evidence type="ECO:0000256" key="11">
    <source>
        <dbReference type="SAM" id="MobiDB-lite"/>
    </source>
</evidence>
<evidence type="ECO:0000256" key="5">
    <source>
        <dbReference type="ARBA" id="ARBA00022692"/>
    </source>
</evidence>
<protein>
    <recommendedName>
        <fullName evidence="4">ER membrane protein complex subunit 1</fullName>
    </recommendedName>
</protein>
<dbReference type="PANTHER" id="PTHR21573">
    <property type="entry name" value="ER MEMBRANE PROTEIN COMPLEX SUBUNIT 1"/>
    <property type="match status" value="1"/>
</dbReference>
<name>A0A383UX34_BLUHO</name>
<evidence type="ECO:0000256" key="13">
    <source>
        <dbReference type="SAM" id="SignalP"/>
    </source>
</evidence>